<feature type="region of interest" description="Disordered" evidence="1">
    <location>
        <begin position="124"/>
        <end position="144"/>
    </location>
</feature>
<dbReference type="AlphaFoldDB" id="A0AAV2M1C1"/>
<gene>
    <name evidence="2" type="ORF">KC01_LOCUS34205</name>
</gene>
<keyword evidence="3" id="KW-1185">Reference proteome</keyword>
<protein>
    <submittedName>
        <fullName evidence="2">Uncharacterized protein</fullName>
    </submittedName>
</protein>
<feature type="region of interest" description="Disordered" evidence="1">
    <location>
        <begin position="1"/>
        <end position="44"/>
    </location>
</feature>
<evidence type="ECO:0000313" key="3">
    <source>
        <dbReference type="Proteomes" id="UP001497482"/>
    </source>
</evidence>
<dbReference type="EMBL" id="OZ035827">
    <property type="protein sequence ID" value="CAL1607136.1"/>
    <property type="molecule type" value="Genomic_DNA"/>
</dbReference>
<evidence type="ECO:0000256" key="1">
    <source>
        <dbReference type="SAM" id="MobiDB-lite"/>
    </source>
</evidence>
<proteinExistence type="predicted"/>
<organism evidence="2 3">
    <name type="scientific">Knipowitschia caucasica</name>
    <name type="common">Caucasian dwarf goby</name>
    <name type="synonym">Pomatoschistus caucasicus</name>
    <dbReference type="NCBI Taxonomy" id="637954"/>
    <lineage>
        <taxon>Eukaryota</taxon>
        <taxon>Metazoa</taxon>
        <taxon>Chordata</taxon>
        <taxon>Craniata</taxon>
        <taxon>Vertebrata</taxon>
        <taxon>Euteleostomi</taxon>
        <taxon>Actinopterygii</taxon>
        <taxon>Neopterygii</taxon>
        <taxon>Teleostei</taxon>
        <taxon>Neoteleostei</taxon>
        <taxon>Acanthomorphata</taxon>
        <taxon>Gobiaria</taxon>
        <taxon>Gobiiformes</taxon>
        <taxon>Gobioidei</taxon>
        <taxon>Gobiidae</taxon>
        <taxon>Gobiinae</taxon>
        <taxon>Knipowitschia</taxon>
    </lineage>
</organism>
<dbReference type="Proteomes" id="UP001497482">
    <property type="component" value="Chromosome 5"/>
</dbReference>
<sequence>MSWLLTQTNYTNHEEEEQEERRAPSPDPPPFSRRTLSRSAASQVLEKRPERLLEALFSWIHLRRESGLGLRRLAAELQYVKDNYRGKKPLSNSMARLGARCLSGAGRRVSGVLGGAQAGVHGHSGLGAGVHGPRAPAETGHRQV</sequence>
<evidence type="ECO:0000313" key="2">
    <source>
        <dbReference type="EMBL" id="CAL1607136.1"/>
    </source>
</evidence>
<reference evidence="2 3" key="1">
    <citation type="submission" date="2024-04" db="EMBL/GenBank/DDBJ databases">
        <authorList>
            <person name="Waldvogel A.-M."/>
            <person name="Schoenle A."/>
        </authorList>
    </citation>
    <scope>NUCLEOTIDE SEQUENCE [LARGE SCALE GENOMIC DNA]</scope>
</reference>
<accession>A0AAV2M1C1</accession>
<name>A0AAV2M1C1_KNICA</name>
<feature type="compositionally biased region" description="Polar residues" evidence="1">
    <location>
        <begin position="1"/>
        <end position="11"/>
    </location>
</feature>